<dbReference type="GO" id="GO:0003677">
    <property type="term" value="F:DNA binding"/>
    <property type="evidence" value="ECO:0007669"/>
    <property type="project" value="InterPro"/>
</dbReference>
<sequence length="108" mass="12640">MIYATGLRLSKVAYLRLTDLDRIRRLIHVRRGKGKKDRVVMLTDKLEMILDTYMARYRPKTYLFEVVVSDESLQNCSIQQVYSDTVRLAGALNEGEFIPCLIHLLRTY</sequence>
<evidence type="ECO:0000313" key="4">
    <source>
        <dbReference type="Proteomes" id="UP000198598"/>
    </source>
</evidence>
<dbReference type="PROSITE" id="PS51898">
    <property type="entry name" value="TYR_RECOMBINASE"/>
    <property type="match status" value="1"/>
</dbReference>
<dbReference type="GO" id="GO:0015074">
    <property type="term" value="P:DNA integration"/>
    <property type="evidence" value="ECO:0007669"/>
    <property type="project" value="InterPro"/>
</dbReference>
<dbReference type="Proteomes" id="UP000198598">
    <property type="component" value="Unassembled WGS sequence"/>
</dbReference>
<dbReference type="InterPro" id="IPR002104">
    <property type="entry name" value="Integrase_catalytic"/>
</dbReference>
<keyword evidence="4" id="KW-1185">Reference proteome</keyword>
<evidence type="ECO:0000259" key="2">
    <source>
        <dbReference type="PROSITE" id="PS51898"/>
    </source>
</evidence>
<dbReference type="InterPro" id="IPR011010">
    <property type="entry name" value="DNA_brk_join_enz"/>
</dbReference>
<evidence type="ECO:0000256" key="1">
    <source>
        <dbReference type="ARBA" id="ARBA00023172"/>
    </source>
</evidence>
<gene>
    <name evidence="3" type="ORF">SAMN05216167_10263</name>
</gene>
<feature type="domain" description="Tyr recombinase" evidence="2">
    <location>
        <begin position="1"/>
        <end position="108"/>
    </location>
</feature>
<keyword evidence="1" id="KW-0233">DNA recombination</keyword>
<proteinExistence type="predicted"/>
<dbReference type="SUPFAM" id="SSF56349">
    <property type="entry name" value="DNA breaking-rejoining enzymes"/>
    <property type="match status" value="1"/>
</dbReference>
<dbReference type="EMBL" id="FOLQ01000002">
    <property type="protein sequence ID" value="SFC64912.1"/>
    <property type="molecule type" value="Genomic_DNA"/>
</dbReference>
<accession>A0A1I1KX94</accession>
<name>A0A1I1KX94_9BACT</name>
<dbReference type="AlphaFoldDB" id="A0A1I1KX94"/>
<dbReference type="Gene3D" id="1.10.443.10">
    <property type="entry name" value="Intergrase catalytic core"/>
    <property type="match status" value="1"/>
</dbReference>
<evidence type="ECO:0000313" key="3">
    <source>
        <dbReference type="EMBL" id="SFC64912.1"/>
    </source>
</evidence>
<organism evidence="3 4">
    <name type="scientific">Spirosoma endophyticum</name>
    <dbReference type="NCBI Taxonomy" id="662367"/>
    <lineage>
        <taxon>Bacteria</taxon>
        <taxon>Pseudomonadati</taxon>
        <taxon>Bacteroidota</taxon>
        <taxon>Cytophagia</taxon>
        <taxon>Cytophagales</taxon>
        <taxon>Cytophagaceae</taxon>
        <taxon>Spirosoma</taxon>
    </lineage>
</organism>
<reference evidence="3 4" key="1">
    <citation type="submission" date="2016-10" db="EMBL/GenBank/DDBJ databases">
        <authorList>
            <person name="de Groot N.N."/>
        </authorList>
    </citation>
    <scope>NUCLEOTIDE SEQUENCE [LARGE SCALE GENOMIC DNA]</scope>
    <source>
        <strain evidence="3 4">DSM 26130</strain>
    </source>
</reference>
<protein>
    <submittedName>
        <fullName evidence="3">Phage integrase family protein</fullName>
    </submittedName>
</protein>
<dbReference type="Pfam" id="PF00589">
    <property type="entry name" value="Phage_integrase"/>
    <property type="match status" value="1"/>
</dbReference>
<dbReference type="GO" id="GO:0006310">
    <property type="term" value="P:DNA recombination"/>
    <property type="evidence" value="ECO:0007669"/>
    <property type="project" value="UniProtKB-KW"/>
</dbReference>
<dbReference type="InterPro" id="IPR013762">
    <property type="entry name" value="Integrase-like_cat_sf"/>
</dbReference>